<comment type="caution">
    <text evidence="1">The sequence shown here is derived from an EMBL/GenBank/DDBJ whole genome shotgun (WGS) entry which is preliminary data.</text>
</comment>
<dbReference type="GO" id="GO:0008168">
    <property type="term" value="F:methyltransferase activity"/>
    <property type="evidence" value="ECO:0007669"/>
    <property type="project" value="UniProtKB-KW"/>
</dbReference>
<dbReference type="GO" id="GO:0006281">
    <property type="term" value="P:DNA repair"/>
    <property type="evidence" value="ECO:0007669"/>
    <property type="project" value="InterPro"/>
</dbReference>
<dbReference type="Gene3D" id="1.10.340.30">
    <property type="entry name" value="Hypothetical protein, domain 2"/>
    <property type="match status" value="1"/>
</dbReference>
<keyword evidence="1" id="KW-0808">Transferase</keyword>
<evidence type="ECO:0000313" key="2">
    <source>
        <dbReference type="Proteomes" id="UP000317901"/>
    </source>
</evidence>
<proteinExistence type="predicted"/>
<dbReference type="RefSeq" id="WP_146426514.1">
    <property type="nucleotide sequence ID" value="NZ_VFIP01000027.1"/>
</dbReference>
<evidence type="ECO:0000313" key="1">
    <source>
        <dbReference type="EMBL" id="TWR89358.1"/>
    </source>
</evidence>
<dbReference type="EMBL" id="VFIP01000027">
    <property type="protein sequence ID" value="TWR89358.1"/>
    <property type="molecule type" value="Genomic_DNA"/>
</dbReference>
<protein>
    <submittedName>
        <fullName evidence="1">DNA methylase</fullName>
    </submittedName>
</protein>
<dbReference type="GO" id="GO:0032259">
    <property type="term" value="P:methylation"/>
    <property type="evidence" value="ECO:0007669"/>
    <property type="project" value="UniProtKB-KW"/>
</dbReference>
<name>A0A5C5PW86_9PSED</name>
<dbReference type="SUPFAM" id="SSF48150">
    <property type="entry name" value="DNA-glycosylase"/>
    <property type="match status" value="1"/>
</dbReference>
<accession>A0A5C5PW86</accession>
<keyword evidence="1" id="KW-0489">Methyltransferase</keyword>
<sequence>MTEVITAHDLGITLDAKDECALFKWFVASFLMGKRIQAPIAAKAYHLLVNEHGCDSPDRLARLSHRQLVAILGKAHYVRYDESTATRLSALALKLVNEYGGSFNSLYSANYDRQAFERRLLEFDGVGPKTVEIFMRDAAPVLF</sequence>
<gene>
    <name evidence="1" type="ORF">FJD37_14405</name>
</gene>
<dbReference type="Proteomes" id="UP000317901">
    <property type="component" value="Unassembled WGS sequence"/>
</dbReference>
<reference evidence="1 2" key="1">
    <citation type="submission" date="2019-06" db="EMBL/GenBank/DDBJ databases">
        <title>Pseudomonas bimorpha sp. nov. isolated from bovine raw milk and skim milk concentrate.</title>
        <authorList>
            <person name="Hofmann K."/>
            <person name="Huptas C."/>
            <person name="Doll E."/>
            <person name="Scherer S."/>
            <person name="Wenning M."/>
        </authorList>
    </citation>
    <scope>NUCLEOTIDE SEQUENCE [LARGE SCALE GENOMIC DNA]</scope>
    <source>
        <strain evidence="1 2">DSM 108990</strain>
    </source>
</reference>
<dbReference type="InterPro" id="IPR011257">
    <property type="entry name" value="DNA_glycosylase"/>
</dbReference>
<dbReference type="AlphaFoldDB" id="A0A5C5PW86"/>
<organism evidence="1 2">
    <name type="scientific">Pseudomonas saxonica</name>
    <dbReference type="NCBI Taxonomy" id="2600598"/>
    <lineage>
        <taxon>Bacteria</taxon>
        <taxon>Pseudomonadati</taxon>
        <taxon>Pseudomonadota</taxon>
        <taxon>Gammaproteobacteria</taxon>
        <taxon>Pseudomonadales</taxon>
        <taxon>Pseudomonadaceae</taxon>
        <taxon>Pseudomonas</taxon>
    </lineage>
</organism>
<dbReference type="OrthoDB" id="3078554at2"/>